<dbReference type="PANTHER" id="PTHR10846:SF8">
    <property type="entry name" value="INNER MEMBRANE PROTEIN YRBG"/>
    <property type="match status" value="1"/>
</dbReference>
<keyword evidence="4 5" id="KW-0472">Membrane</keyword>
<evidence type="ECO:0000313" key="8">
    <source>
        <dbReference type="Proteomes" id="UP000437736"/>
    </source>
</evidence>
<feature type="transmembrane region" description="Helical" evidence="5">
    <location>
        <begin position="130"/>
        <end position="149"/>
    </location>
</feature>
<feature type="domain" description="Sodium/calcium exchanger membrane region" evidence="6">
    <location>
        <begin position="194"/>
        <end position="329"/>
    </location>
</feature>
<feature type="transmembrane region" description="Helical" evidence="5">
    <location>
        <begin position="221"/>
        <end position="248"/>
    </location>
</feature>
<dbReference type="EMBL" id="WJHE01000805">
    <property type="protein sequence ID" value="MST34002.1"/>
    <property type="molecule type" value="Genomic_DNA"/>
</dbReference>
<dbReference type="PANTHER" id="PTHR10846">
    <property type="entry name" value="SODIUM/POTASSIUM/CALCIUM EXCHANGER"/>
    <property type="match status" value="1"/>
</dbReference>
<feature type="transmembrane region" description="Helical" evidence="5">
    <location>
        <begin position="105"/>
        <end position="124"/>
    </location>
</feature>
<evidence type="ECO:0000259" key="6">
    <source>
        <dbReference type="Pfam" id="PF01699"/>
    </source>
</evidence>
<comment type="caution">
    <text evidence="7">The sequence shown here is derived from an EMBL/GenBank/DDBJ whole genome shotgun (WGS) entry which is preliminary data.</text>
</comment>
<dbReference type="Pfam" id="PF01699">
    <property type="entry name" value="Na_Ca_ex"/>
    <property type="match status" value="2"/>
</dbReference>
<reference evidence="7 8" key="1">
    <citation type="submission" date="2019-11" db="EMBL/GenBank/DDBJ databases">
        <title>Acidiferrimicrobium australis gen. nov., sp. nov., an acidophilic and obligately heterotrophic, member of the Actinobacteria that catalyses dissimilatory oxido- reduction of iron isolated from metal-rich acidic water in Chile.</title>
        <authorList>
            <person name="Gonzalez D."/>
            <person name="Huber K."/>
            <person name="Hedrich S."/>
            <person name="Rojas-Villalobos C."/>
            <person name="Quatrini R."/>
            <person name="Dinamarca M.A."/>
            <person name="Schwarz A."/>
            <person name="Canales C."/>
            <person name="Nancucheo I."/>
        </authorList>
    </citation>
    <scope>NUCLEOTIDE SEQUENCE [LARGE SCALE GENOMIC DNA]</scope>
    <source>
        <strain evidence="7 8">USS-CCA1</strain>
    </source>
</reference>
<evidence type="ECO:0000256" key="5">
    <source>
        <dbReference type="SAM" id="Phobius"/>
    </source>
</evidence>
<feature type="transmembrane region" description="Helical" evidence="5">
    <location>
        <begin position="12"/>
        <end position="30"/>
    </location>
</feature>
<dbReference type="InterPro" id="IPR004837">
    <property type="entry name" value="NaCa_Exmemb"/>
</dbReference>
<proteinExistence type="predicted"/>
<feature type="transmembrane region" description="Helical" evidence="5">
    <location>
        <begin position="314"/>
        <end position="332"/>
    </location>
</feature>
<keyword evidence="8" id="KW-1185">Reference proteome</keyword>
<feature type="transmembrane region" description="Helical" evidence="5">
    <location>
        <begin position="287"/>
        <end position="307"/>
    </location>
</feature>
<accession>A0ABW9QXK2</accession>
<evidence type="ECO:0000256" key="2">
    <source>
        <dbReference type="ARBA" id="ARBA00022692"/>
    </source>
</evidence>
<dbReference type="InterPro" id="IPR004481">
    <property type="entry name" value="K/Na/Ca-exchanger"/>
</dbReference>
<feature type="domain" description="Sodium/calcium exchanger membrane region" evidence="6">
    <location>
        <begin position="12"/>
        <end position="127"/>
    </location>
</feature>
<gene>
    <name evidence="7" type="ORF">GHK86_14895</name>
</gene>
<name>A0ABW9QXK2_9ACTN</name>
<dbReference type="Proteomes" id="UP000437736">
    <property type="component" value="Unassembled WGS sequence"/>
</dbReference>
<feature type="transmembrane region" description="Helical" evidence="5">
    <location>
        <begin position="71"/>
        <end position="93"/>
    </location>
</feature>
<evidence type="ECO:0000256" key="4">
    <source>
        <dbReference type="ARBA" id="ARBA00023136"/>
    </source>
</evidence>
<keyword evidence="3 5" id="KW-1133">Transmembrane helix</keyword>
<evidence type="ECO:0000313" key="7">
    <source>
        <dbReference type="EMBL" id="MST34002.1"/>
    </source>
</evidence>
<protein>
    <recommendedName>
        <fullName evidence="6">Sodium/calcium exchanger membrane region domain-containing protein</fullName>
    </recommendedName>
</protein>
<comment type="subcellular location">
    <subcellularLocation>
        <location evidence="1">Membrane</location>
        <topology evidence="1">Multi-pass membrane protein</topology>
    </subcellularLocation>
</comment>
<organism evidence="7 8">
    <name type="scientific">Acidiferrimicrobium australe</name>
    <dbReference type="NCBI Taxonomy" id="2664430"/>
    <lineage>
        <taxon>Bacteria</taxon>
        <taxon>Bacillati</taxon>
        <taxon>Actinomycetota</taxon>
        <taxon>Acidimicrobiia</taxon>
        <taxon>Acidimicrobiales</taxon>
        <taxon>Acidimicrobiaceae</taxon>
        <taxon>Acidiferrimicrobium</taxon>
    </lineage>
</organism>
<feature type="transmembrane region" description="Helical" evidence="5">
    <location>
        <begin position="260"/>
        <end position="281"/>
    </location>
</feature>
<feature type="transmembrane region" description="Helical" evidence="5">
    <location>
        <begin position="192"/>
        <end position="209"/>
    </location>
</feature>
<keyword evidence="2 5" id="KW-0812">Transmembrane</keyword>
<dbReference type="Gene3D" id="1.20.1420.30">
    <property type="entry name" value="NCX, central ion-binding region"/>
    <property type="match status" value="1"/>
</dbReference>
<dbReference type="InterPro" id="IPR044880">
    <property type="entry name" value="NCX_ion-bd_dom_sf"/>
</dbReference>
<evidence type="ECO:0000256" key="1">
    <source>
        <dbReference type="ARBA" id="ARBA00004141"/>
    </source>
</evidence>
<evidence type="ECO:0000256" key="3">
    <source>
        <dbReference type="ARBA" id="ARBA00022989"/>
    </source>
</evidence>
<sequence>MALSPQVAEVAFPLAAVVSIVASGLAVSRLERVAGRLGFSEAALGLLVALAADSPEITSAVSALLHGHADIGAGVVLGSNVFNLAALLGLAALVAGRLRLHRRVAALDGVAATWVAAVCVVVVATPLGPAPGLALVAAGVGPYIALTVLSERTLERLRIPPAAADWCRQAVAEEVADFAPAVDRTPYRPRDAAVAAGSLAVVIAASTVMERTAQSLGARWHLSGLVVGGVVLAGVTSLPNVVGAIHLARRGRGSAVLSEALNSNMLNVVAGLFVPGVIIGLGPSGAGTLVAVWYAALTVVSVLLVWWGRGLRRPAGIVIIAGYLAFVGAAVTR</sequence>